<comment type="caution">
    <text evidence="3">The sequence shown here is derived from an EMBL/GenBank/DDBJ whole genome shotgun (WGS) entry which is preliminary data.</text>
</comment>
<protein>
    <recommendedName>
        <fullName evidence="2">DUF3868 domain-containing protein</fullName>
    </recommendedName>
</protein>
<dbReference type="InterPro" id="IPR024480">
    <property type="entry name" value="DUF3868"/>
</dbReference>
<dbReference type="Gene3D" id="3.30.1330.60">
    <property type="entry name" value="OmpA-like domain"/>
    <property type="match status" value="1"/>
</dbReference>
<accession>A0ABR6KHK1</accession>
<evidence type="ECO:0000259" key="2">
    <source>
        <dbReference type="Pfam" id="PF12984"/>
    </source>
</evidence>
<dbReference type="Pfam" id="PF12984">
    <property type="entry name" value="DUF3868"/>
    <property type="match status" value="1"/>
</dbReference>
<evidence type="ECO:0000256" key="1">
    <source>
        <dbReference type="SAM" id="SignalP"/>
    </source>
</evidence>
<evidence type="ECO:0000313" key="4">
    <source>
        <dbReference type="Proteomes" id="UP000533637"/>
    </source>
</evidence>
<feature type="signal peptide" evidence="1">
    <location>
        <begin position="1"/>
        <end position="20"/>
    </location>
</feature>
<dbReference type="SUPFAM" id="SSF103088">
    <property type="entry name" value="OmpA-like"/>
    <property type="match status" value="1"/>
</dbReference>
<dbReference type="InterPro" id="IPR036737">
    <property type="entry name" value="OmpA-like_sf"/>
</dbReference>
<proteinExistence type="predicted"/>
<feature type="chain" id="PRO_5046973237" description="DUF3868 domain-containing protein" evidence="1">
    <location>
        <begin position="21"/>
        <end position="487"/>
    </location>
</feature>
<organism evidence="3 4">
    <name type="scientific">Parabacteroides faecis</name>
    <dbReference type="NCBI Taxonomy" id="1217282"/>
    <lineage>
        <taxon>Bacteria</taxon>
        <taxon>Pseudomonadati</taxon>
        <taxon>Bacteroidota</taxon>
        <taxon>Bacteroidia</taxon>
        <taxon>Bacteroidales</taxon>
        <taxon>Tannerellaceae</taxon>
        <taxon>Parabacteroides</taxon>
    </lineage>
</organism>
<dbReference type="Proteomes" id="UP000533637">
    <property type="component" value="Unassembled WGS sequence"/>
</dbReference>
<gene>
    <name evidence="3" type="ORF">GGQ57_000882</name>
</gene>
<sequence length="487" mass="55838">MKRLLTITTMLFGAATILSAQETVSGAVQEGTILVERKLVEKADSFLIVDMTVNISSIEVDRNRSVVCTPVLQRGDSLRLLPPIVINGRDRHILYERQEHDIQPESRFVVRRYNKQEQRLDYHVRLPFCKWMEKSEFALLTDLCGCGWEALQNDRTVLFPVNLAEPVVLAPQLVYVAPQAEAVKSRSLEGSAFLDFPVNKTEIYPDYRKNPQELSKIRETIESVRNDKYATITEVDIKGYASPEGGYANNAYLAEYRAKALLDYVRNMYDFGNARMQVNFEPEDWEGFELRVEASNLPEKEEILAIIRADEPADWDKREWRLKMLAGGMPYKILLRDIYPALRHSDYVVKYTIRNFTVEEAKELLYTDPRQLSLEEMFRVAQTYEPGSDRFKEVFEIAVRMYPDDPISNLNAANIAISEGKLGQAKRYLAKTTDTPQRQLAEAAICMLENDLDRAEKLLTPLAAHEDSPVAEAARGNLKQIKLKREE</sequence>
<reference evidence="3 4" key="1">
    <citation type="submission" date="2020-08" db="EMBL/GenBank/DDBJ databases">
        <title>Genomic Encyclopedia of Type Strains, Phase IV (KMG-IV): sequencing the most valuable type-strain genomes for metagenomic binning, comparative biology and taxonomic classification.</title>
        <authorList>
            <person name="Goeker M."/>
        </authorList>
    </citation>
    <scope>NUCLEOTIDE SEQUENCE [LARGE SCALE GENOMIC DNA]</scope>
    <source>
        <strain evidence="3 4">DSM 102983</strain>
    </source>
</reference>
<evidence type="ECO:0000313" key="3">
    <source>
        <dbReference type="EMBL" id="MBB4620988.1"/>
    </source>
</evidence>
<keyword evidence="1" id="KW-0732">Signal</keyword>
<dbReference type="EMBL" id="JACHOC010000002">
    <property type="protein sequence ID" value="MBB4620988.1"/>
    <property type="molecule type" value="Genomic_DNA"/>
</dbReference>
<name>A0ABR6KHK1_9BACT</name>
<feature type="domain" description="DUF3868" evidence="2">
    <location>
        <begin position="27"/>
        <end position="98"/>
    </location>
</feature>
<dbReference type="RefSeq" id="WP_183669149.1">
    <property type="nucleotide sequence ID" value="NZ_BMPB01000003.1"/>
</dbReference>
<keyword evidence="4" id="KW-1185">Reference proteome</keyword>